<dbReference type="Gene3D" id="3.30.70.100">
    <property type="match status" value="1"/>
</dbReference>
<gene>
    <name evidence="2" type="ORF">BFS30_22170</name>
</gene>
<feature type="domain" description="Stress-response A/B barrel" evidence="1">
    <location>
        <begin position="3"/>
        <end position="97"/>
    </location>
</feature>
<dbReference type="RefSeq" id="WP_069381285.1">
    <property type="nucleotide sequence ID" value="NZ_CP017141.1"/>
</dbReference>
<dbReference type="AlphaFoldDB" id="A0A1D7QLZ0"/>
<dbReference type="PROSITE" id="PS51502">
    <property type="entry name" value="S_R_A_B_BARREL"/>
    <property type="match status" value="1"/>
</dbReference>
<protein>
    <recommendedName>
        <fullName evidence="1">Stress-response A/B barrel domain-containing protein</fullName>
    </recommendedName>
</protein>
<name>A0A1D7QLZ0_9SPHI</name>
<accession>A0A1D7QLZ0</accession>
<keyword evidence="3" id="KW-1185">Reference proteome</keyword>
<dbReference type="KEGG" id="psty:BFS30_22170"/>
<evidence type="ECO:0000313" key="3">
    <source>
        <dbReference type="Proteomes" id="UP000094313"/>
    </source>
</evidence>
<evidence type="ECO:0000259" key="1">
    <source>
        <dbReference type="PROSITE" id="PS51502"/>
    </source>
</evidence>
<dbReference type="SUPFAM" id="SSF54909">
    <property type="entry name" value="Dimeric alpha+beta barrel"/>
    <property type="match status" value="1"/>
</dbReference>
<dbReference type="OrthoDB" id="9816070at2"/>
<dbReference type="EMBL" id="CP017141">
    <property type="protein sequence ID" value="AOM79623.1"/>
    <property type="molecule type" value="Genomic_DNA"/>
</dbReference>
<reference evidence="2 3" key="1">
    <citation type="submission" date="2016-08" db="EMBL/GenBank/DDBJ databases">
        <authorList>
            <person name="Seilhamer J.J."/>
        </authorList>
    </citation>
    <scope>NUCLEOTIDE SEQUENCE [LARGE SCALE GENOMIC DNA]</scope>
    <source>
        <strain evidence="2 3">DX4</strain>
    </source>
</reference>
<organism evidence="2 3">
    <name type="scientific">Pedobacter steynii</name>
    <dbReference type="NCBI Taxonomy" id="430522"/>
    <lineage>
        <taxon>Bacteria</taxon>
        <taxon>Pseudomonadati</taxon>
        <taxon>Bacteroidota</taxon>
        <taxon>Sphingobacteriia</taxon>
        <taxon>Sphingobacteriales</taxon>
        <taxon>Sphingobacteriaceae</taxon>
        <taxon>Pedobacter</taxon>
    </lineage>
</organism>
<dbReference type="Proteomes" id="UP000094313">
    <property type="component" value="Chromosome"/>
</dbReference>
<dbReference type="InterPro" id="IPR011008">
    <property type="entry name" value="Dimeric_a/b-barrel"/>
</dbReference>
<proteinExistence type="predicted"/>
<dbReference type="Pfam" id="PF07876">
    <property type="entry name" value="Dabb"/>
    <property type="match status" value="1"/>
</dbReference>
<dbReference type="SMART" id="SM00886">
    <property type="entry name" value="Dabb"/>
    <property type="match status" value="1"/>
</dbReference>
<evidence type="ECO:0000313" key="2">
    <source>
        <dbReference type="EMBL" id="AOM79623.1"/>
    </source>
</evidence>
<sequence length="101" mass="11573">MSLLHILLFKVKPEISAAQADEFKTMFVELKDKIPGIERVHWAANISPSPFAKGWTEGCSMIFTSEAHRDAFLMHPEHVKLSAYRQAFADDLLIYDLEHPF</sequence>
<dbReference type="InterPro" id="IPR013097">
    <property type="entry name" value="Dabb"/>
</dbReference>